<dbReference type="RefSeq" id="WP_339087869.1">
    <property type="nucleotide sequence ID" value="NZ_LR743507.1"/>
</dbReference>
<evidence type="ECO:0000256" key="1">
    <source>
        <dbReference type="SAM" id="SignalP"/>
    </source>
</evidence>
<accession>A0A679ITB1</accession>
<keyword evidence="1" id="KW-0732">Signal</keyword>
<protein>
    <recommendedName>
        <fullName evidence="3">ABC-type transport auxiliary lipoprotein component domain-containing protein</fullName>
    </recommendedName>
</protein>
<proteinExistence type="predicted"/>
<feature type="chain" id="PRO_5025509191" description="ABC-type transport auxiliary lipoprotein component domain-containing protein" evidence="1">
    <location>
        <begin position="24"/>
        <end position="230"/>
    </location>
</feature>
<name>A0A679ITB1_VARPD</name>
<evidence type="ECO:0008006" key="3">
    <source>
        <dbReference type="Google" id="ProtNLM"/>
    </source>
</evidence>
<organism evidence="2">
    <name type="scientific">Variovorax paradoxus</name>
    <dbReference type="NCBI Taxonomy" id="34073"/>
    <lineage>
        <taxon>Bacteria</taxon>
        <taxon>Pseudomonadati</taxon>
        <taxon>Pseudomonadota</taxon>
        <taxon>Betaproteobacteria</taxon>
        <taxon>Burkholderiales</taxon>
        <taxon>Comamonadaceae</taxon>
        <taxon>Variovorax</taxon>
    </lineage>
</organism>
<reference evidence="2" key="1">
    <citation type="submission" date="2019-12" db="EMBL/GenBank/DDBJ databases">
        <authorList>
            <person name="Cremers G."/>
        </authorList>
    </citation>
    <scope>NUCLEOTIDE SEQUENCE</scope>
    <source>
        <strain evidence="2">Vvax</strain>
    </source>
</reference>
<dbReference type="AlphaFoldDB" id="A0A679ITB1"/>
<feature type="signal peptide" evidence="1">
    <location>
        <begin position="1"/>
        <end position="23"/>
    </location>
</feature>
<dbReference type="EMBL" id="LR743507">
    <property type="protein sequence ID" value="CAA2099134.1"/>
    <property type="molecule type" value="Genomic_DNA"/>
</dbReference>
<gene>
    <name evidence="2" type="ORF">VVAX_00078</name>
</gene>
<evidence type="ECO:0000313" key="2">
    <source>
        <dbReference type="EMBL" id="CAA2099134.1"/>
    </source>
</evidence>
<sequence>MSLVRRSMTLLCAASVLCGAAHAVTESEPLPMLFEASPDAALSAERPDGVPAASPRLVRGCMLYLPGVEDARSNKANAGNLTLMLPTVHATPRSVQSLRSGDATAWTRGALQSTGRYGFQPVFGSAPANVQPNAGANQVTADVALRLAHAWSADLNLVSHVVLKATYRLPGGETAVRQYHGMGARTNFASGNGEFMTVLNLGLEEAVHAMAVDAAALCNGKPLPAPVAVP</sequence>